<accession>A0A1M6K4I3</accession>
<sequence>MKKILLILSTAAILFSGCENFLDTDLLTQKTTANFPATEKDAQEMVTAIYANLLFEDPELSSEFYTAQLASDDCLGGNLSASNNCATNFLMYTNINGLSSLWSRCYRLINRANNAINTMDNVKTWSSQSEHNRLLGESHFLRAMAYYELVKIFGGVPLRTTIDNTNIPRASIEEVYELIASDLKKAIELMPDKIYTQGSKMEGHATKYAAEAIMARVFLFYTGRYAKEELPGGVTKSQVIQWIDDCVDNSGHRLVSDQRNLWAYTNKTTEDNDKGYRYRYVINHNLEWEGNSSDETLFANKHNLKSDWTYTWYSNTVAQFFSPSGDNYSNQASYPFGQGWGAGPVSPAMVDEWKSWANQQTYIDGYTEDPRLTGSIWSYKAIDPNDENNVLMDCTMDEGEPEYTVSTRYYEQTGYFQKKYININAISNEPDNNTIAPFGKFMYPGITSQTSQSLLQIADLIHIRFADVLLMQSELKEDATGLNRVRARSHLAPVSYSLDAIKQERRWELAFESIRWWDLLRWSGPSLEEAGNLLNKQTGFNLINAATVVPMVKYDYKARLQKTQGYWPIPQTEIDLSNGIIEQNPGWDSSALFTDWNKM</sequence>
<evidence type="ECO:0000256" key="4">
    <source>
        <dbReference type="ARBA" id="ARBA00023136"/>
    </source>
</evidence>
<evidence type="ECO:0000313" key="12">
    <source>
        <dbReference type="Proteomes" id="UP000286075"/>
    </source>
</evidence>
<gene>
    <name evidence="9" type="ORF">DXA68_14430</name>
    <name evidence="10" type="ORF">SAMN05444350_13423</name>
</gene>
<feature type="signal peptide" evidence="6">
    <location>
        <begin position="1"/>
        <end position="21"/>
    </location>
</feature>
<evidence type="ECO:0000256" key="6">
    <source>
        <dbReference type="SAM" id="SignalP"/>
    </source>
</evidence>
<evidence type="ECO:0000256" key="5">
    <source>
        <dbReference type="ARBA" id="ARBA00023237"/>
    </source>
</evidence>
<dbReference type="InterPro" id="IPR033985">
    <property type="entry name" value="SusD-like_N"/>
</dbReference>
<dbReference type="Pfam" id="PF14322">
    <property type="entry name" value="SusD-like_3"/>
    <property type="match status" value="1"/>
</dbReference>
<dbReference type="Gene3D" id="1.25.40.390">
    <property type="match status" value="1"/>
</dbReference>
<dbReference type="InterPro" id="IPR012944">
    <property type="entry name" value="SusD_RagB_dom"/>
</dbReference>
<dbReference type="AlphaFoldDB" id="A0A1M6K4I3"/>
<evidence type="ECO:0000256" key="1">
    <source>
        <dbReference type="ARBA" id="ARBA00004442"/>
    </source>
</evidence>
<evidence type="ECO:0000313" key="11">
    <source>
        <dbReference type="Proteomes" id="UP000184192"/>
    </source>
</evidence>
<keyword evidence="5" id="KW-0998">Cell outer membrane</keyword>
<dbReference type="OrthoDB" id="618454at2"/>
<reference evidence="9 12" key="3">
    <citation type="submission" date="2018-08" db="EMBL/GenBank/DDBJ databases">
        <title>A genome reference for cultivated species of the human gut microbiota.</title>
        <authorList>
            <person name="Zou Y."/>
            <person name="Xue W."/>
            <person name="Luo G."/>
        </authorList>
    </citation>
    <scope>NUCLEOTIDE SEQUENCE [LARGE SCALE GENOMIC DNA]</scope>
    <source>
        <strain evidence="9 12">OF03-9BH</strain>
    </source>
</reference>
<dbReference type="InterPro" id="IPR011990">
    <property type="entry name" value="TPR-like_helical_dom_sf"/>
</dbReference>
<organism evidence="10 11">
    <name type="scientific">Bacteroides stercorirosoris</name>
    <dbReference type="NCBI Taxonomy" id="871324"/>
    <lineage>
        <taxon>Bacteria</taxon>
        <taxon>Pseudomonadati</taxon>
        <taxon>Bacteroidota</taxon>
        <taxon>Bacteroidia</taxon>
        <taxon>Bacteroidales</taxon>
        <taxon>Bacteroidaceae</taxon>
        <taxon>Bacteroides</taxon>
    </lineage>
</organism>
<feature type="domain" description="RagB/SusD" evidence="7">
    <location>
        <begin position="322"/>
        <end position="587"/>
    </location>
</feature>
<evidence type="ECO:0000259" key="7">
    <source>
        <dbReference type="Pfam" id="PF07980"/>
    </source>
</evidence>
<name>A0A1M6K4I3_9BACE</name>
<dbReference type="Pfam" id="PF07980">
    <property type="entry name" value="SusD_RagB"/>
    <property type="match status" value="1"/>
</dbReference>
<dbReference type="Proteomes" id="UP000286075">
    <property type="component" value="Unassembled WGS sequence"/>
</dbReference>
<dbReference type="EMBL" id="FQZN01000034">
    <property type="protein sequence ID" value="SHJ53828.1"/>
    <property type="molecule type" value="Genomic_DNA"/>
</dbReference>
<feature type="chain" id="PRO_5044562622" evidence="6">
    <location>
        <begin position="22"/>
        <end position="599"/>
    </location>
</feature>
<evidence type="ECO:0000256" key="2">
    <source>
        <dbReference type="ARBA" id="ARBA00006275"/>
    </source>
</evidence>
<keyword evidence="11" id="KW-1185">Reference proteome</keyword>
<dbReference type="eggNOG" id="COG0436">
    <property type="taxonomic scope" value="Bacteria"/>
</dbReference>
<reference evidence="11" key="2">
    <citation type="submission" date="2016-11" db="EMBL/GenBank/DDBJ databases">
        <authorList>
            <person name="Varghese N."/>
            <person name="Submissions S."/>
        </authorList>
    </citation>
    <scope>NUCLEOTIDE SEQUENCE [LARGE SCALE GENOMIC DNA]</scope>
    <source>
        <strain evidence="11">DSM 26884</strain>
    </source>
</reference>
<dbReference type="EMBL" id="QSCF01000024">
    <property type="protein sequence ID" value="RGX77631.1"/>
    <property type="molecule type" value="Genomic_DNA"/>
</dbReference>
<evidence type="ECO:0000313" key="9">
    <source>
        <dbReference type="EMBL" id="RGX77631.1"/>
    </source>
</evidence>
<dbReference type="PROSITE" id="PS51257">
    <property type="entry name" value="PROKAR_LIPOPROTEIN"/>
    <property type="match status" value="1"/>
</dbReference>
<dbReference type="GO" id="GO:0009279">
    <property type="term" value="C:cell outer membrane"/>
    <property type="evidence" value="ECO:0007669"/>
    <property type="project" value="UniProtKB-SubCell"/>
</dbReference>
<evidence type="ECO:0000313" key="10">
    <source>
        <dbReference type="EMBL" id="SHJ53828.1"/>
    </source>
</evidence>
<evidence type="ECO:0000256" key="3">
    <source>
        <dbReference type="ARBA" id="ARBA00022729"/>
    </source>
</evidence>
<reference evidence="10" key="1">
    <citation type="submission" date="2016-11" db="EMBL/GenBank/DDBJ databases">
        <authorList>
            <person name="Jaros S."/>
            <person name="Januszkiewicz K."/>
            <person name="Wedrychowicz H."/>
        </authorList>
    </citation>
    <scope>NUCLEOTIDE SEQUENCE [LARGE SCALE GENOMIC DNA]</scope>
    <source>
        <strain evidence="10">DSM 26884</strain>
    </source>
</reference>
<dbReference type="SUPFAM" id="SSF48452">
    <property type="entry name" value="TPR-like"/>
    <property type="match status" value="1"/>
</dbReference>
<dbReference type="RefSeq" id="WP_073314664.1">
    <property type="nucleotide sequence ID" value="NZ_CABMFG010000024.1"/>
</dbReference>
<comment type="subcellular location">
    <subcellularLocation>
        <location evidence="1">Cell outer membrane</location>
    </subcellularLocation>
</comment>
<evidence type="ECO:0000259" key="8">
    <source>
        <dbReference type="Pfam" id="PF14322"/>
    </source>
</evidence>
<feature type="domain" description="SusD-like N-terminal" evidence="8">
    <location>
        <begin position="39"/>
        <end position="219"/>
    </location>
</feature>
<keyword evidence="3 6" id="KW-0732">Signal</keyword>
<comment type="similarity">
    <text evidence="2">Belongs to the SusD family.</text>
</comment>
<keyword evidence="4" id="KW-0472">Membrane</keyword>
<dbReference type="GeneID" id="92714164"/>
<protein>
    <submittedName>
        <fullName evidence="9">RagB/SusD family nutrient uptake outer membrane protein</fullName>
    </submittedName>
    <submittedName>
        <fullName evidence="10">SusD family protein</fullName>
    </submittedName>
</protein>
<dbReference type="Proteomes" id="UP000184192">
    <property type="component" value="Unassembled WGS sequence"/>
</dbReference>
<proteinExistence type="inferred from homology"/>